<dbReference type="InterPro" id="IPR050469">
    <property type="entry name" value="Diguanylate_Cyclase"/>
</dbReference>
<comment type="caution">
    <text evidence="2">The sequence shown here is derived from an EMBL/GenBank/DDBJ whole genome shotgun (WGS) entry which is preliminary data.</text>
</comment>
<proteinExistence type="predicted"/>
<dbReference type="Proteomes" id="UP001501581">
    <property type="component" value="Unassembled WGS sequence"/>
</dbReference>
<sequence length="316" mass="33475">MNQVITPATDGAALFAQSAHDVVAYLTRTTRLPSWSVSRLADTQQVHLHTDGTDLLQPGMQVAWQETFCRKMVGGAANVVPDSTLDPAYRDLPAVPAIRAYAGTPLAAPDGELFGVLCGVSEKPLDDARDVDASLLALLGELLAAQLVTSRRLDLAVSDARIAQGTAETDALTGLLNRRGWDLALAEAQARVDAYGDLIGVAVLDLDGLKQINDEQGHVAGDELLQRAAKVLAGSVRRSDRVARYGGDEFTLLLSGATDAQREARVAQIVEALAGEGIAASAGSAAARPSELTLVQAFHDADAAMYRNKRERRSAR</sequence>
<evidence type="ECO:0000259" key="1">
    <source>
        <dbReference type="PROSITE" id="PS50887"/>
    </source>
</evidence>
<dbReference type="InterPro" id="IPR043128">
    <property type="entry name" value="Rev_trsase/Diguanyl_cyclase"/>
</dbReference>
<dbReference type="NCBIfam" id="TIGR00254">
    <property type="entry name" value="GGDEF"/>
    <property type="match status" value="1"/>
</dbReference>
<protein>
    <submittedName>
        <fullName evidence="2">Sensor domain-containing diguanylate cyclase</fullName>
    </submittedName>
</protein>
<dbReference type="PANTHER" id="PTHR45138:SF9">
    <property type="entry name" value="DIGUANYLATE CYCLASE DGCM-RELATED"/>
    <property type="match status" value="1"/>
</dbReference>
<dbReference type="PROSITE" id="PS50887">
    <property type="entry name" value="GGDEF"/>
    <property type="match status" value="1"/>
</dbReference>
<dbReference type="PANTHER" id="PTHR45138">
    <property type="entry name" value="REGULATORY COMPONENTS OF SENSORY TRANSDUCTION SYSTEM"/>
    <property type="match status" value="1"/>
</dbReference>
<feature type="domain" description="GGDEF" evidence="1">
    <location>
        <begin position="197"/>
        <end position="316"/>
    </location>
</feature>
<dbReference type="Gene3D" id="3.30.70.270">
    <property type="match status" value="1"/>
</dbReference>
<dbReference type="InterPro" id="IPR029787">
    <property type="entry name" value="Nucleotide_cyclase"/>
</dbReference>
<dbReference type="CDD" id="cd01949">
    <property type="entry name" value="GGDEF"/>
    <property type="match status" value="1"/>
</dbReference>
<dbReference type="Pfam" id="PF00990">
    <property type="entry name" value="GGDEF"/>
    <property type="match status" value="1"/>
</dbReference>
<keyword evidence="3" id="KW-1185">Reference proteome</keyword>
<evidence type="ECO:0000313" key="3">
    <source>
        <dbReference type="Proteomes" id="UP001501581"/>
    </source>
</evidence>
<organism evidence="2 3">
    <name type="scientific">Nocardioides dubius</name>
    <dbReference type="NCBI Taxonomy" id="317019"/>
    <lineage>
        <taxon>Bacteria</taxon>
        <taxon>Bacillati</taxon>
        <taxon>Actinomycetota</taxon>
        <taxon>Actinomycetes</taxon>
        <taxon>Propionibacteriales</taxon>
        <taxon>Nocardioidaceae</taxon>
        <taxon>Nocardioides</taxon>
    </lineage>
</organism>
<dbReference type="SMART" id="SM00267">
    <property type="entry name" value="GGDEF"/>
    <property type="match status" value="1"/>
</dbReference>
<reference evidence="3" key="1">
    <citation type="journal article" date="2019" name="Int. J. Syst. Evol. Microbiol.">
        <title>The Global Catalogue of Microorganisms (GCM) 10K type strain sequencing project: providing services to taxonomists for standard genome sequencing and annotation.</title>
        <authorList>
            <consortium name="The Broad Institute Genomics Platform"/>
            <consortium name="The Broad Institute Genome Sequencing Center for Infectious Disease"/>
            <person name="Wu L."/>
            <person name="Ma J."/>
        </authorList>
    </citation>
    <scope>NUCLEOTIDE SEQUENCE [LARGE SCALE GENOMIC DNA]</scope>
    <source>
        <strain evidence="3">JCM 13008</strain>
    </source>
</reference>
<dbReference type="SUPFAM" id="SSF55781">
    <property type="entry name" value="GAF domain-like"/>
    <property type="match status" value="1"/>
</dbReference>
<dbReference type="EMBL" id="BAAALG010000011">
    <property type="protein sequence ID" value="GAA1106741.1"/>
    <property type="molecule type" value="Genomic_DNA"/>
</dbReference>
<dbReference type="InterPro" id="IPR000160">
    <property type="entry name" value="GGDEF_dom"/>
</dbReference>
<accession>A0ABP4EJ88</accession>
<gene>
    <name evidence="2" type="ORF">GCM10009668_28180</name>
</gene>
<dbReference type="SUPFAM" id="SSF55073">
    <property type="entry name" value="Nucleotide cyclase"/>
    <property type="match status" value="1"/>
</dbReference>
<name>A0ABP4EJ88_9ACTN</name>
<evidence type="ECO:0000313" key="2">
    <source>
        <dbReference type="EMBL" id="GAA1106741.1"/>
    </source>
</evidence>